<dbReference type="CDD" id="cd00075">
    <property type="entry name" value="HATPase"/>
    <property type="match status" value="1"/>
</dbReference>
<dbReference type="InterPro" id="IPR003594">
    <property type="entry name" value="HATPase_dom"/>
</dbReference>
<dbReference type="InterPro" id="IPR036097">
    <property type="entry name" value="HisK_dim/P_sf"/>
</dbReference>
<dbReference type="AlphaFoldDB" id="A0A809R7L1"/>
<dbReference type="InterPro" id="IPR050736">
    <property type="entry name" value="Sensor_HK_Regulatory"/>
</dbReference>
<evidence type="ECO:0000259" key="8">
    <source>
        <dbReference type="PROSITE" id="PS50109"/>
    </source>
</evidence>
<dbReference type="EMBL" id="AP021858">
    <property type="protein sequence ID" value="BBO23573.1"/>
    <property type="molecule type" value="Genomic_DNA"/>
</dbReference>
<dbReference type="InterPro" id="IPR004358">
    <property type="entry name" value="Sig_transdc_His_kin-like_C"/>
</dbReference>
<dbReference type="CDD" id="cd00082">
    <property type="entry name" value="HisKA"/>
    <property type="match status" value="1"/>
</dbReference>
<dbReference type="PROSITE" id="PS50109">
    <property type="entry name" value="HIS_KIN"/>
    <property type="match status" value="1"/>
</dbReference>
<dbReference type="PANTHER" id="PTHR43711">
    <property type="entry name" value="TWO-COMPONENT HISTIDINE KINASE"/>
    <property type="match status" value="1"/>
</dbReference>
<evidence type="ECO:0000256" key="2">
    <source>
        <dbReference type="ARBA" id="ARBA00012438"/>
    </source>
</evidence>
<evidence type="ECO:0000313" key="10">
    <source>
        <dbReference type="Proteomes" id="UP000662873"/>
    </source>
</evidence>
<dbReference type="Gene3D" id="3.30.450.40">
    <property type="match status" value="1"/>
</dbReference>
<dbReference type="Gene3D" id="3.30.450.20">
    <property type="entry name" value="PAS domain"/>
    <property type="match status" value="1"/>
</dbReference>
<dbReference type="InterPro" id="IPR003018">
    <property type="entry name" value="GAF"/>
</dbReference>
<dbReference type="SUPFAM" id="SSF55781">
    <property type="entry name" value="GAF domain-like"/>
    <property type="match status" value="1"/>
</dbReference>
<feature type="transmembrane region" description="Helical" evidence="7">
    <location>
        <begin position="115"/>
        <end position="136"/>
    </location>
</feature>
<keyword evidence="6" id="KW-0902">Two-component regulatory system</keyword>
<dbReference type="EC" id="2.7.13.3" evidence="2"/>
<dbReference type="Gene3D" id="3.30.565.10">
    <property type="entry name" value="Histidine kinase-like ATPase, C-terminal domain"/>
    <property type="match status" value="1"/>
</dbReference>
<dbReference type="PRINTS" id="PR00344">
    <property type="entry name" value="BCTRLSENSOR"/>
</dbReference>
<comment type="catalytic activity">
    <reaction evidence="1">
        <text>ATP + protein L-histidine = ADP + protein N-phospho-L-histidine.</text>
        <dbReference type="EC" id="2.7.13.3"/>
    </reaction>
</comment>
<dbReference type="InterPro" id="IPR003661">
    <property type="entry name" value="HisK_dim/P_dom"/>
</dbReference>
<dbReference type="Pfam" id="PF00512">
    <property type="entry name" value="HisKA"/>
    <property type="match status" value="1"/>
</dbReference>
<feature type="domain" description="Histidine kinase" evidence="8">
    <location>
        <begin position="311"/>
        <end position="510"/>
    </location>
</feature>
<keyword evidence="7" id="KW-0472">Membrane</keyword>
<organism evidence="9 10">
    <name type="scientific">Candidatus Nitrosymbiomonas proteolyticus</name>
    <dbReference type="NCBI Taxonomy" id="2608984"/>
    <lineage>
        <taxon>Bacteria</taxon>
        <taxon>Bacillati</taxon>
        <taxon>Armatimonadota</taxon>
        <taxon>Armatimonadota incertae sedis</taxon>
        <taxon>Candidatus Nitrosymbiomonas</taxon>
    </lineage>
</organism>
<dbReference type="Pfam" id="PF02518">
    <property type="entry name" value="HATPase_c"/>
    <property type="match status" value="1"/>
</dbReference>
<dbReference type="Proteomes" id="UP000662873">
    <property type="component" value="Chromosome"/>
</dbReference>
<dbReference type="SMART" id="SM00065">
    <property type="entry name" value="GAF"/>
    <property type="match status" value="1"/>
</dbReference>
<evidence type="ECO:0000256" key="6">
    <source>
        <dbReference type="ARBA" id="ARBA00023012"/>
    </source>
</evidence>
<evidence type="ECO:0000256" key="4">
    <source>
        <dbReference type="ARBA" id="ARBA00022679"/>
    </source>
</evidence>
<dbReference type="SMART" id="SM00387">
    <property type="entry name" value="HATPase_c"/>
    <property type="match status" value="1"/>
</dbReference>
<keyword evidence="5" id="KW-0418">Kinase</keyword>
<accession>A0A809R7L1</accession>
<gene>
    <name evidence="9" type="ORF">NPRO_11680</name>
</gene>
<sequence length="510" mass="55068">MTVPRRTNARDPLADILELSPSPDGLGGYLANALRGVVDLFEAHHATVFIREPNSSHFELAAVQGPQAVVPAQASFDLGEGIAGAAAEEGEPMIVDDPELHPTLSTRRAKGRGNVGSSMVVPLLLSGVCIGVLNIARAPQKPSFDRNALRKARAVAQHLALAVNNAALVDRISSALADAESLRASRDILFESLEAGLIAIEGTEKVELNPAVLSMLRWTGPAPATWRGLLRKLPHYWKHALTLARRAALQGTSARTTVHDGQESRYWSLTASAVPNRGAVIVVHDTTEIELERQDSERTKRMAEIGQMAAAIAHEIRNPLTSILASAQVIRDVSEASAEFASVIETEVRKLDRLCGDFLEFSKSLRLEVSRVDLLKLAHQVIQSELPRSVEAGVKLALISEARSPKILADPLRVEQVLRNLVLNAIDACRPGDSVEVELAEWGFEVRDTGAGMSPETVGKLFMPFFTTKAKGTGLGLSNVRKIVDAHGGTVEVESELGKGSKFRVRLKKD</sequence>
<evidence type="ECO:0000256" key="5">
    <source>
        <dbReference type="ARBA" id="ARBA00022777"/>
    </source>
</evidence>
<dbReference type="SMART" id="SM00388">
    <property type="entry name" value="HisKA"/>
    <property type="match status" value="1"/>
</dbReference>
<dbReference type="GO" id="GO:0000155">
    <property type="term" value="F:phosphorelay sensor kinase activity"/>
    <property type="evidence" value="ECO:0007669"/>
    <property type="project" value="InterPro"/>
</dbReference>
<keyword evidence="7" id="KW-0812">Transmembrane</keyword>
<dbReference type="Pfam" id="PF13185">
    <property type="entry name" value="GAF_2"/>
    <property type="match status" value="1"/>
</dbReference>
<dbReference type="PANTHER" id="PTHR43711:SF31">
    <property type="entry name" value="HISTIDINE KINASE"/>
    <property type="match status" value="1"/>
</dbReference>
<name>A0A809R7L1_9BACT</name>
<protein>
    <recommendedName>
        <fullName evidence="2">histidine kinase</fullName>
        <ecNumber evidence="2">2.7.13.3</ecNumber>
    </recommendedName>
</protein>
<dbReference type="SUPFAM" id="SSF55874">
    <property type="entry name" value="ATPase domain of HSP90 chaperone/DNA topoisomerase II/histidine kinase"/>
    <property type="match status" value="1"/>
</dbReference>
<keyword evidence="4" id="KW-0808">Transferase</keyword>
<dbReference type="InterPro" id="IPR005467">
    <property type="entry name" value="His_kinase_dom"/>
</dbReference>
<reference evidence="9" key="1">
    <citation type="journal article" name="DNA Res.">
        <title>The physiological potential of anammox bacteria as revealed by their core genome structure.</title>
        <authorList>
            <person name="Okubo T."/>
            <person name="Toyoda A."/>
            <person name="Fukuhara K."/>
            <person name="Uchiyama I."/>
            <person name="Harigaya Y."/>
            <person name="Kuroiwa M."/>
            <person name="Suzuki T."/>
            <person name="Murakami Y."/>
            <person name="Suwa Y."/>
            <person name="Takami H."/>
        </authorList>
    </citation>
    <scope>NUCLEOTIDE SEQUENCE</scope>
    <source>
        <strain evidence="9">317325-2</strain>
    </source>
</reference>
<evidence type="ECO:0000256" key="7">
    <source>
        <dbReference type="SAM" id="Phobius"/>
    </source>
</evidence>
<dbReference type="KEGG" id="npy:NPRO_11680"/>
<evidence type="ECO:0000256" key="1">
    <source>
        <dbReference type="ARBA" id="ARBA00000085"/>
    </source>
</evidence>
<dbReference type="SUPFAM" id="SSF47384">
    <property type="entry name" value="Homodimeric domain of signal transducing histidine kinase"/>
    <property type="match status" value="1"/>
</dbReference>
<keyword evidence="3" id="KW-0597">Phosphoprotein</keyword>
<dbReference type="Gene3D" id="1.10.287.130">
    <property type="match status" value="1"/>
</dbReference>
<evidence type="ECO:0000313" key="9">
    <source>
        <dbReference type="EMBL" id="BBO23573.1"/>
    </source>
</evidence>
<proteinExistence type="predicted"/>
<dbReference type="InterPro" id="IPR029016">
    <property type="entry name" value="GAF-like_dom_sf"/>
</dbReference>
<dbReference type="InterPro" id="IPR036890">
    <property type="entry name" value="HATPase_C_sf"/>
</dbReference>
<keyword evidence="7" id="KW-1133">Transmembrane helix</keyword>
<evidence type="ECO:0000256" key="3">
    <source>
        <dbReference type="ARBA" id="ARBA00022553"/>
    </source>
</evidence>